<evidence type="ECO:0000313" key="8">
    <source>
        <dbReference type="EMBL" id="GGC88043.1"/>
    </source>
</evidence>
<evidence type="ECO:0000256" key="5">
    <source>
        <dbReference type="ARBA" id="ARBA00022857"/>
    </source>
</evidence>
<dbReference type="AlphaFoldDB" id="A0A916XMV7"/>
<protein>
    <submittedName>
        <fullName evidence="8">Monooxygenase</fullName>
    </submittedName>
</protein>
<keyword evidence="6" id="KW-0560">Oxidoreductase</keyword>
<dbReference type="PANTHER" id="PTHR43098:SF4">
    <property type="entry name" value="BLR3857 PROTEIN"/>
    <property type="match status" value="1"/>
</dbReference>
<keyword evidence="3" id="KW-0285">Flavoprotein</keyword>
<gene>
    <name evidence="8" type="ORF">GCM10010994_52510</name>
</gene>
<reference evidence="8" key="1">
    <citation type="journal article" date="2014" name="Int. J. Syst. Evol. Microbiol.">
        <title>Complete genome sequence of Corynebacterium casei LMG S-19264T (=DSM 44701T), isolated from a smear-ripened cheese.</title>
        <authorList>
            <consortium name="US DOE Joint Genome Institute (JGI-PGF)"/>
            <person name="Walter F."/>
            <person name="Albersmeier A."/>
            <person name="Kalinowski J."/>
            <person name="Ruckert C."/>
        </authorList>
    </citation>
    <scope>NUCLEOTIDE SEQUENCE</scope>
    <source>
        <strain evidence="8">CGMCC 1.12919</strain>
    </source>
</reference>
<evidence type="ECO:0000256" key="1">
    <source>
        <dbReference type="ARBA" id="ARBA00001974"/>
    </source>
</evidence>
<keyword evidence="5" id="KW-0521">NADP</keyword>
<comment type="caution">
    <text evidence="8">The sequence shown here is derived from an EMBL/GenBank/DDBJ whole genome shotgun (WGS) entry which is preliminary data.</text>
</comment>
<keyword evidence="4" id="KW-0274">FAD</keyword>
<proteinExistence type="inferred from homology"/>
<evidence type="ECO:0000256" key="4">
    <source>
        <dbReference type="ARBA" id="ARBA00022827"/>
    </source>
</evidence>
<dbReference type="SUPFAM" id="SSF51905">
    <property type="entry name" value="FAD/NAD(P)-binding domain"/>
    <property type="match status" value="2"/>
</dbReference>
<dbReference type="Gene3D" id="3.50.50.60">
    <property type="entry name" value="FAD/NAD(P)-binding domain"/>
    <property type="match status" value="2"/>
</dbReference>
<dbReference type="PANTHER" id="PTHR43098">
    <property type="entry name" value="L-ORNITHINE N(5)-MONOOXYGENASE-RELATED"/>
    <property type="match status" value="1"/>
</dbReference>
<evidence type="ECO:0000256" key="3">
    <source>
        <dbReference type="ARBA" id="ARBA00022630"/>
    </source>
</evidence>
<evidence type="ECO:0000256" key="6">
    <source>
        <dbReference type="ARBA" id="ARBA00023002"/>
    </source>
</evidence>
<evidence type="ECO:0000256" key="7">
    <source>
        <dbReference type="ARBA" id="ARBA00023033"/>
    </source>
</evidence>
<accession>A0A916XMV7</accession>
<sequence>MTYPQDIQDLGFDPEAVRAKYASERDRRVRREGAEQYIEAAGAFARYGDDDPHARGEDMREPQKEDIEVLVVGGGFSGLMVSAELRKHGIEDVWIVEAGSDFGGTWYWNRYPGAQCDIESYIYLPMLEETGYIPKEKYAYQPEIYAHVQRLAAHFGLRDRVIFRTRVTELRWDEEIVRWRVTTDRGDAFGARFVINATGPADRPKLPGIPGIESFSGKMFHTSRWDYGYTGGDTSGGLRKLADKRVAIIGTGATAIQVVPHVGQAAKQLYVFQRTPSSVDVRGNRPTDPEWAANLNRGWQRERQDNFNAIMNREPVAVDLVQDMWTDLIKYMPRRDAARPFDKQAASWAELADMQKMHEIRARVDTIVTDRFAAEALKPWYPRYCKRPTFHDDYLPTFNRPNVTLIDTSDTRGVERMTPRGVVVDGIEYEVDCIIFATGFEITTGAHRKLPISIVGRGGSTIAERWVPDLSTFHGHSVHGFPNWFFLGGGQNGLSANYTSVLAAQAEHLAYIVKEVRDRGAIAVQPTREAETEWVQTIRALATAAVEAYAACTPGYYNNEGQIGEGKGRALGEVYGPGLNAFNRLLKAWREDGTMKGLQLEMPGITALPRTAAA</sequence>
<keyword evidence="9" id="KW-1185">Reference proteome</keyword>
<dbReference type="Pfam" id="PF13738">
    <property type="entry name" value="Pyr_redox_3"/>
    <property type="match status" value="1"/>
</dbReference>
<organism evidence="8 9">
    <name type="scientific">Chelatococcus reniformis</name>
    <dbReference type="NCBI Taxonomy" id="1494448"/>
    <lineage>
        <taxon>Bacteria</taxon>
        <taxon>Pseudomonadati</taxon>
        <taxon>Pseudomonadota</taxon>
        <taxon>Alphaproteobacteria</taxon>
        <taxon>Hyphomicrobiales</taxon>
        <taxon>Chelatococcaceae</taxon>
        <taxon>Chelatococcus</taxon>
    </lineage>
</organism>
<dbReference type="FunFam" id="3.50.50.60:FF:000341">
    <property type="entry name" value="Baeyer-Villiger monooxygenase"/>
    <property type="match status" value="1"/>
</dbReference>
<dbReference type="RefSeq" id="WP_188612122.1">
    <property type="nucleotide sequence ID" value="NZ_BMGG01000010.1"/>
</dbReference>
<name>A0A916XMV7_9HYPH</name>
<comment type="cofactor">
    <cofactor evidence="1">
        <name>FAD</name>
        <dbReference type="ChEBI" id="CHEBI:57692"/>
    </cofactor>
</comment>
<dbReference type="GO" id="GO:0004497">
    <property type="term" value="F:monooxygenase activity"/>
    <property type="evidence" value="ECO:0007669"/>
    <property type="project" value="UniProtKB-KW"/>
</dbReference>
<dbReference type="InterPro" id="IPR050775">
    <property type="entry name" value="FAD-binding_Monooxygenases"/>
</dbReference>
<dbReference type="EMBL" id="BMGG01000010">
    <property type="protein sequence ID" value="GGC88043.1"/>
    <property type="molecule type" value="Genomic_DNA"/>
</dbReference>
<dbReference type="InterPro" id="IPR036188">
    <property type="entry name" value="FAD/NAD-bd_sf"/>
</dbReference>
<comment type="similarity">
    <text evidence="2">Belongs to the FAD-binding monooxygenase family.</text>
</comment>
<evidence type="ECO:0000256" key="2">
    <source>
        <dbReference type="ARBA" id="ARBA00010139"/>
    </source>
</evidence>
<reference evidence="8" key="2">
    <citation type="submission" date="2020-09" db="EMBL/GenBank/DDBJ databases">
        <authorList>
            <person name="Sun Q."/>
            <person name="Zhou Y."/>
        </authorList>
    </citation>
    <scope>NUCLEOTIDE SEQUENCE</scope>
    <source>
        <strain evidence="8">CGMCC 1.12919</strain>
    </source>
</reference>
<dbReference type="Proteomes" id="UP000637002">
    <property type="component" value="Unassembled WGS sequence"/>
</dbReference>
<keyword evidence="7 8" id="KW-0503">Monooxygenase</keyword>
<evidence type="ECO:0000313" key="9">
    <source>
        <dbReference type="Proteomes" id="UP000637002"/>
    </source>
</evidence>